<dbReference type="SUPFAM" id="SSF56235">
    <property type="entry name" value="N-terminal nucleophile aminohydrolases (Ntn hydrolases)"/>
    <property type="match status" value="1"/>
</dbReference>
<evidence type="ECO:0000313" key="2">
    <source>
        <dbReference type="EMBL" id="PTU32789.1"/>
    </source>
</evidence>
<reference evidence="2 3" key="1">
    <citation type="submission" date="2018-04" db="EMBL/GenBank/DDBJ databases">
        <title>Novel species isolated from glacier.</title>
        <authorList>
            <person name="Liu Q."/>
            <person name="Xin Y.-H."/>
        </authorList>
    </citation>
    <scope>NUCLEOTIDE SEQUENCE [LARGE SCALE GENOMIC DNA]</scope>
    <source>
        <strain evidence="2 3">GT1R17</strain>
    </source>
</reference>
<sequence length="207" mass="23609">MCLIIHKPRGTEIPADLLEAAVSLNRDGWGLMGFSPDGELLVERHAKVDLDQILATERKLRDSEYVLHLRKRTRGAADVDNAHPFKVTNGIYMMHNGTIKLDARVAGMSDSWHFVSEILRPLAQRHTGVLLDNAFHRLLEIALRPENKLALLDYPARRIILINQEHGAELDGLWLSSTRWIDRRLLPLGTTPQPQERSYEPSEVRFL</sequence>
<evidence type="ECO:0000313" key="3">
    <source>
        <dbReference type="Proteomes" id="UP000244248"/>
    </source>
</evidence>
<accession>A0A2T5MJR1</accession>
<dbReference type="Pfam" id="PF13230">
    <property type="entry name" value="GATase_4"/>
    <property type="match status" value="1"/>
</dbReference>
<dbReference type="RefSeq" id="WP_107938497.1">
    <property type="nucleotide sequence ID" value="NZ_QANS01000001.1"/>
</dbReference>
<name>A0A2T5MJR1_9GAMM</name>
<protein>
    <recommendedName>
        <fullName evidence="4">Glutamine amidotransferase type-2 domain-containing protein</fullName>
    </recommendedName>
</protein>
<dbReference type="AlphaFoldDB" id="A0A2T5MJR1"/>
<dbReference type="OrthoDB" id="9149487at2"/>
<dbReference type="InterPro" id="IPR029055">
    <property type="entry name" value="Ntn_hydrolases_N"/>
</dbReference>
<evidence type="ECO:0000256" key="1">
    <source>
        <dbReference type="ARBA" id="ARBA00022962"/>
    </source>
</evidence>
<keyword evidence="3" id="KW-1185">Reference proteome</keyword>
<dbReference type="InterPro" id="IPR026869">
    <property type="entry name" value="EgtC-like"/>
</dbReference>
<organism evidence="2 3">
    <name type="scientific">Stenotrophobium rhamnosiphilum</name>
    <dbReference type="NCBI Taxonomy" id="2029166"/>
    <lineage>
        <taxon>Bacteria</taxon>
        <taxon>Pseudomonadati</taxon>
        <taxon>Pseudomonadota</taxon>
        <taxon>Gammaproteobacteria</taxon>
        <taxon>Nevskiales</taxon>
        <taxon>Nevskiaceae</taxon>
        <taxon>Stenotrophobium</taxon>
    </lineage>
</organism>
<keyword evidence="1" id="KW-0315">Glutamine amidotransferase</keyword>
<gene>
    <name evidence="2" type="ORF">CJD38_01340</name>
</gene>
<dbReference type="EMBL" id="QANS01000001">
    <property type="protein sequence ID" value="PTU32789.1"/>
    <property type="molecule type" value="Genomic_DNA"/>
</dbReference>
<dbReference type="Proteomes" id="UP000244248">
    <property type="component" value="Unassembled WGS sequence"/>
</dbReference>
<evidence type="ECO:0008006" key="4">
    <source>
        <dbReference type="Google" id="ProtNLM"/>
    </source>
</evidence>
<proteinExistence type="predicted"/>
<dbReference type="Gene3D" id="3.60.20.10">
    <property type="entry name" value="Glutamine Phosphoribosylpyrophosphate, subunit 1, domain 1"/>
    <property type="match status" value="1"/>
</dbReference>
<comment type="caution">
    <text evidence="2">The sequence shown here is derived from an EMBL/GenBank/DDBJ whole genome shotgun (WGS) entry which is preliminary data.</text>
</comment>